<dbReference type="Pfam" id="PF07743">
    <property type="entry name" value="HSCB_C"/>
    <property type="match status" value="1"/>
</dbReference>
<dbReference type="GO" id="GO:0051259">
    <property type="term" value="P:protein complex oligomerization"/>
    <property type="evidence" value="ECO:0007669"/>
    <property type="project" value="InterPro"/>
</dbReference>
<evidence type="ECO:0000259" key="8">
    <source>
        <dbReference type="PROSITE" id="PS50076"/>
    </source>
</evidence>
<dbReference type="Proteomes" id="UP000066321">
    <property type="component" value="Chromosome"/>
</dbReference>
<gene>
    <name evidence="7" type="primary">hscB</name>
    <name evidence="9" type="ORF">IX46_03120</name>
</gene>
<dbReference type="SUPFAM" id="SSF47144">
    <property type="entry name" value="HSC20 (HSCB), C-terminal oligomerisation domain"/>
    <property type="match status" value="1"/>
</dbReference>
<dbReference type="GO" id="GO:0006457">
    <property type="term" value="P:protein folding"/>
    <property type="evidence" value="ECO:0007669"/>
    <property type="project" value="UniProtKB-UniRule"/>
</dbReference>
<feature type="domain" description="J" evidence="8">
    <location>
        <begin position="2"/>
        <end position="74"/>
    </location>
</feature>
<evidence type="ECO:0000313" key="10">
    <source>
        <dbReference type="Proteomes" id="UP000066321"/>
    </source>
</evidence>
<organism evidence="9 10">
    <name type="scientific">Buchnera aphidicola</name>
    <name type="common">Aphis glycines</name>
    <dbReference type="NCBI Taxonomy" id="1265350"/>
    <lineage>
        <taxon>Bacteria</taxon>
        <taxon>Pseudomonadati</taxon>
        <taxon>Pseudomonadota</taxon>
        <taxon>Gammaproteobacteria</taxon>
        <taxon>Enterobacterales</taxon>
        <taxon>Erwiniaceae</taxon>
        <taxon>Buchnera</taxon>
    </lineage>
</organism>
<dbReference type="RefSeq" id="WP_053940510.1">
    <property type="nucleotide sequence ID" value="NZ_CP009253.1"/>
</dbReference>
<dbReference type="AlphaFoldDB" id="A0A0M3RSH7"/>
<dbReference type="PROSITE" id="PS50076">
    <property type="entry name" value="DNAJ_2"/>
    <property type="match status" value="1"/>
</dbReference>
<evidence type="ECO:0000256" key="3">
    <source>
        <dbReference type="ARBA" id="ARBA00023186"/>
    </source>
</evidence>
<dbReference type="PANTHER" id="PTHR14021">
    <property type="entry name" value="IRON-SULFUR CLUSTER CO-CHAPERONE PROTEIN HSCB"/>
    <property type="match status" value="1"/>
</dbReference>
<proteinExistence type="inferred from homology"/>
<dbReference type="SUPFAM" id="SSF46565">
    <property type="entry name" value="Chaperone J-domain"/>
    <property type="match status" value="1"/>
</dbReference>
<name>A0A0M3RSH7_9GAMM</name>
<evidence type="ECO:0000256" key="4">
    <source>
        <dbReference type="ARBA" id="ARBA00025596"/>
    </source>
</evidence>
<dbReference type="InterPro" id="IPR036386">
    <property type="entry name" value="HscB_C_sf"/>
</dbReference>
<dbReference type="STRING" id="1265350.IX46_03120"/>
<evidence type="ECO:0000256" key="7">
    <source>
        <dbReference type="HAMAP-Rule" id="MF_00682"/>
    </source>
</evidence>
<dbReference type="HAMAP" id="MF_00682">
    <property type="entry name" value="HscB"/>
    <property type="match status" value="1"/>
</dbReference>
<keyword evidence="9" id="KW-0808">Transferase</keyword>
<dbReference type="EMBL" id="CP009253">
    <property type="protein sequence ID" value="ALD15520.1"/>
    <property type="molecule type" value="Genomic_DNA"/>
</dbReference>
<sequence length="165" mass="20055">MNYFTLFKLPKKFQINKDLLNQNFHKLQLKFHPDLFLNDSDSKKKWVLKKSIQINKGYTILKDSFNRSMYLLLLHGIKVDQEKLLSDNPCVLKKYFFLHEELETLKKKNNLDTMCFNDFLRRIEYEITDCENIINNEFRNKNWNEIINSTSQLLFLKKIKRKLKK</sequence>
<comment type="function">
    <text evidence="4 7">Co-chaperone involved in the maturation of iron-sulfur cluster-containing proteins. Seems to help targeting proteins to be folded toward HscA.</text>
</comment>
<accession>A0A0M3RSH7</accession>
<evidence type="ECO:0000256" key="2">
    <source>
        <dbReference type="ARBA" id="ARBA00017570"/>
    </source>
</evidence>
<dbReference type="SMART" id="SM00271">
    <property type="entry name" value="DnaJ"/>
    <property type="match status" value="1"/>
</dbReference>
<comment type="similarity">
    <text evidence="1 7">Belongs to the HscB family.</text>
</comment>
<protein>
    <recommendedName>
        <fullName evidence="2 7">Co-chaperone protein HscB</fullName>
    </recommendedName>
    <alternativeName>
        <fullName evidence="6 7">Hsc20</fullName>
    </alternativeName>
</protein>
<dbReference type="Gene3D" id="1.10.287.110">
    <property type="entry name" value="DnaJ domain"/>
    <property type="match status" value="1"/>
</dbReference>
<evidence type="ECO:0000256" key="1">
    <source>
        <dbReference type="ARBA" id="ARBA00010476"/>
    </source>
</evidence>
<dbReference type="PATRIC" id="fig|1265350.3.peg.586"/>
<dbReference type="InterPro" id="IPR036869">
    <property type="entry name" value="J_dom_sf"/>
</dbReference>
<evidence type="ECO:0000256" key="5">
    <source>
        <dbReference type="ARBA" id="ARBA00025986"/>
    </source>
</evidence>
<evidence type="ECO:0000256" key="6">
    <source>
        <dbReference type="ARBA" id="ARBA00030734"/>
    </source>
</evidence>
<dbReference type="CDD" id="cd06257">
    <property type="entry name" value="DnaJ"/>
    <property type="match status" value="1"/>
</dbReference>
<dbReference type="InterPro" id="IPR009073">
    <property type="entry name" value="HscB_oligo_C"/>
</dbReference>
<comment type="subunit">
    <text evidence="5 7">Interacts with HscA and stimulates its ATPase activity. Interacts with IscU.</text>
</comment>
<keyword evidence="3 7" id="KW-0143">Chaperone</keyword>
<dbReference type="NCBIfam" id="TIGR00714">
    <property type="entry name" value="hscB"/>
    <property type="match status" value="1"/>
</dbReference>
<dbReference type="GO" id="GO:0001671">
    <property type="term" value="F:ATPase activator activity"/>
    <property type="evidence" value="ECO:0007669"/>
    <property type="project" value="InterPro"/>
</dbReference>
<dbReference type="OrthoDB" id="287587at2"/>
<dbReference type="GO" id="GO:0044571">
    <property type="term" value="P:[2Fe-2S] cluster assembly"/>
    <property type="evidence" value="ECO:0007669"/>
    <property type="project" value="InterPro"/>
</dbReference>
<dbReference type="InterPro" id="IPR001623">
    <property type="entry name" value="DnaJ_domain"/>
</dbReference>
<reference evidence="9 10" key="1">
    <citation type="journal article" date="2015" name="J Genomics">
        <title>Whole Genome Sequence of the Soybean Aphid Endosymbiont Buchnera aphidicola and Genetic Differentiation among Biotype-Specific Strains.</title>
        <authorList>
            <person name="Cassone B.J."/>
            <person name="Wenger J.A."/>
            <person name="Michel A.P."/>
        </authorList>
    </citation>
    <scope>NUCLEOTIDE SEQUENCE [LARGE SCALE GENOMIC DNA]</scope>
    <source>
        <strain evidence="9 10">BAg</strain>
    </source>
</reference>
<dbReference type="GO" id="GO:0051087">
    <property type="term" value="F:protein-folding chaperone binding"/>
    <property type="evidence" value="ECO:0007669"/>
    <property type="project" value="InterPro"/>
</dbReference>
<dbReference type="KEGG" id="baph:IX46_03120"/>
<dbReference type="Gene3D" id="1.20.1280.20">
    <property type="entry name" value="HscB, C-terminal domain"/>
    <property type="match status" value="1"/>
</dbReference>
<dbReference type="PANTHER" id="PTHR14021:SF15">
    <property type="entry name" value="IRON-SULFUR CLUSTER CO-CHAPERONE PROTEIN HSCB"/>
    <property type="match status" value="1"/>
</dbReference>
<evidence type="ECO:0000313" key="9">
    <source>
        <dbReference type="EMBL" id="ALD15520.1"/>
    </source>
</evidence>
<dbReference type="GO" id="GO:0016740">
    <property type="term" value="F:transferase activity"/>
    <property type="evidence" value="ECO:0007669"/>
    <property type="project" value="UniProtKB-KW"/>
</dbReference>
<dbReference type="InterPro" id="IPR004640">
    <property type="entry name" value="HscB"/>
</dbReference>